<comment type="caution">
    <text evidence="2">The sequence shown here is derived from an EMBL/GenBank/DDBJ whole genome shotgun (WGS) entry which is preliminary data.</text>
</comment>
<organism evidence="2 3">
    <name type="scientific">Cymbomonas tetramitiformis</name>
    <dbReference type="NCBI Taxonomy" id="36881"/>
    <lineage>
        <taxon>Eukaryota</taxon>
        <taxon>Viridiplantae</taxon>
        <taxon>Chlorophyta</taxon>
        <taxon>Pyramimonadophyceae</taxon>
        <taxon>Pyramimonadales</taxon>
        <taxon>Pyramimonadaceae</taxon>
        <taxon>Cymbomonas</taxon>
    </lineage>
</organism>
<dbReference type="EMBL" id="LGRX02031216">
    <property type="protein sequence ID" value="KAK3244932.1"/>
    <property type="molecule type" value="Genomic_DNA"/>
</dbReference>
<feature type="compositionally biased region" description="Low complexity" evidence="1">
    <location>
        <begin position="135"/>
        <end position="152"/>
    </location>
</feature>
<gene>
    <name evidence="2" type="ORF">CYMTET_45483</name>
</gene>
<dbReference type="Proteomes" id="UP001190700">
    <property type="component" value="Unassembled WGS sequence"/>
</dbReference>
<protein>
    <submittedName>
        <fullName evidence="2">Uncharacterized protein</fullName>
    </submittedName>
</protein>
<accession>A0AAE0C079</accession>
<feature type="region of interest" description="Disordered" evidence="1">
    <location>
        <begin position="96"/>
        <end position="190"/>
    </location>
</feature>
<name>A0AAE0C079_9CHLO</name>
<feature type="compositionally biased region" description="Polar residues" evidence="1">
    <location>
        <begin position="111"/>
        <end position="120"/>
    </location>
</feature>
<reference evidence="2 3" key="1">
    <citation type="journal article" date="2015" name="Genome Biol. Evol.">
        <title>Comparative Genomics of a Bacterivorous Green Alga Reveals Evolutionary Causalities and Consequences of Phago-Mixotrophic Mode of Nutrition.</title>
        <authorList>
            <person name="Burns J.A."/>
            <person name="Paasch A."/>
            <person name="Narechania A."/>
            <person name="Kim E."/>
        </authorList>
    </citation>
    <scope>NUCLEOTIDE SEQUENCE [LARGE SCALE GENOMIC DNA]</scope>
    <source>
        <strain evidence="2 3">PLY_AMNH</strain>
    </source>
</reference>
<evidence type="ECO:0000256" key="1">
    <source>
        <dbReference type="SAM" id="MobiDB-lite"/>
    </source>
</evidence>
<evidence type="ECO:0000313" key="3">
    <source>
        <dbReference type="Proteomes" id="UP001190700"/>
    </source>
</evidence>
<evidence type="ECO:0000313" key="2">
    <source>
        <dbReference type="EMBL" id="KAK3244932.1"/>
    </source>
</evidence>
<proteinExistence type="predicted"/>
<keyword evidence="3" id="KW-1185">Reference proteome</keyword>
<dbReference type="AlphaFoldDB" id="A0AAE0C079"/>
<sequence length="229" mass="24370">MGMCARTTWYLSEPVQVYGGLGPGRAYGFLRKTQRRFRERRYMAENVGEGELVDGNGAEDGDEEAVRGSTVGWKEKWIRLLFFVLAACEDAVEETDFATQDPHGGGMRKSGGTQREQSGQEAEHLRIAGGEGEGTAEAQSAGAGGQNQAASSVQDILAERDDLSSPGPESGVWTQKQSGAAPEQVEASEGSGVVLSAGLVVKRWVDRAARGAKRICGWWGGEGEGTTEA</sequence>